<evidence type="ECO:0000313" key="1">
    <source>
        <dbReference type="EMBL" id="ONI38810.1"/>
    </source>
</evidence>
<accession>A0ACC8X9P9</accession>
<organism evidence="1 2">
    <name type="scientific">Candidatus Epulonipiscium fishelsonii</name>
    <dbReference type="NCBI Taxonomy" id="77094"/>
    <lineage>
        <taxon>Bacteria</taxon>
        <taxon>Bacillati</taxon>
        <taxon>Bacillota</taxon>
        <taxon>Clostridia</taxon>
        <taxon>Lachnospirales</taxon>
        <taxon>Lachnospiraceae</taxon>
        <taxon>Candidatus Epulonipiscium</taxon>
    </lineage>
</organism>
<reference evidence="1" key="1">
    <citation type="submission" date="2016-08" db="EMBL/GenBank/DDBJ databases">
        <authorList>
            <person name="Ngugi D.K."/>
            <person name="Miyake S."/>
            <person name="Stingl U."/>
        </authorList>
    </citation>
    <scope>NUCLEOTIDE SEQUENCE</scope>
    <source>
        <strain evidence="1">SCG-B11WGA-EpuloA1</strain>
    </source>
</reference>
<sequence>MDTKKHTLSMIERKRLVITGVKEVFSFDEQEIELEIFEEGYMFLQGIDLHIVKMNVDTGELVVEGLISQIAYEEVTTKKKSSVFGFFNK</sequence>
<dbReference type="EMBL" id="LJDB01000078">
    <property type="protein sequence ID" value="ONI38810.1"/>
    <property type="molecule type" value="Genomic_DNA"/>
</dbReference>
<comment type="caution">
    <text evidence="1">The sequence shown here is derived from an EMBL/GenBank/DDBJ whole genome shotgun (WGS) entry which is preliminary data.</text>
</comment>
<dbReference type="Proteomes" id="UP000188605">
    <property type="component" value="Unassembled WGS sequence"/>
</dbReference>
<keyword evidence="2" id="KW-1185">Reference proteome</keyword>
<gene>
    <name evidence="1" type="ORF">AN396_10010</name>
</gene>
<proteinExistence type="predicted"/>
<name>A0ACC8X9P9_9FIRM</name>
<protein>
    <submittedName>
        <fullName evidence="1">Sporulation protein</fullName>
    </submittedName>
</protein>
<evidence type="ECO:0000313" key="2">
    <source>
        <dbReference type="Proteomes" id="UP000188605"/>
    </source>
</evidence>